<dbReference type="InterPro" id="IPR055797">
    <property type="entry name" value="DUF7373"/>
</dbReference>
<dbReference type="Proteomes" id="UP000254869">
    <property type="component" value="Unassembled WGS sequence"/>
</dbReference>
<dbReference type="InterPro" id="IPR056463">
    <property type="entry name" value="DUF7373_C"/>
</dbReference>
<accession>A0A370I139</accession>
<gene>
    <name evidence="3" type="ORF">DFR76_108296</name>
</gene>
<keyword evidence="4" id="KW-1185">Reference proteome</keyword>
<evidence type="ECO:0000313" key="4">
    <source>
        <dbReference type="Proteomes" id="UP000254869"/>
    </source>
</evidence>
<sequence length="402" mass="43316">MDRSKRTASVVACLIATGLLTGCGVQGTPTAGEIDVRHLNVGPYPVDRHHYDQNSGGKGALLEGMRMSQAVVPTVRIDPSLSVGEQGRVIADSLDATSHYLAGVSKPVLDHRNMITAYVAAGADRPTPPGGSGPGPGATTVTNVVMRFADADTARQASRELEDVDFGVAPDLNRKLTLPKYPDAFIHYRPGVANIGTFMAYKEFVISLFIERPRPEDQDLLAWVQKTLDAQVPALDRFTPTPNDRLDALPVDPDGMLARTLVRDRADRRPDPERFGVYASPAFVQIAADETARQRLVDDTGMDALSVGDNNSVLRVRDADAATRLITGLISAAGSEFDPTDATKDVPGAKCLQLNSTGDLQHEPKFRCYVSYKRYVAVVNSNDRADADQRTAAAYALLANSL</sequence>
<dbReference type="Pfam" id="PF24088">
    <property type="entry name" value="DUF7373"/>
    <property type="match status" value="1"/>
</dbReference>
<dbReference type="PROSITE" id="PS51257">
    <property type="entry name" value="PROKAR_LIPOPROTEIN"/>
    <property type="match status" value="1"/>
</dbReference>
<dbReference type="STRING" id="1210086.GCA_001613105_06853"/>
<evidence type="ECO:0000259" key="1">
    <source>
        <dbReference type="Pfam" id="PF24088"/>
    </source>
</evidence>
<protein>
    <submittedName>
        <fullName evidence="3">Uncharacterized protein</fullName>
    </submittedName>
</protein>
<dbReference type="Pfam" id="PF24092">
    <property type="entry name" value="DUF7373_C"/>
    <property type="match status" value="1"/>
</dbReference>
<reference evidence="3 4" key="1">
    <citation type="submission" date="2018-07" db="EMBL/GenBank/DDBJ databases">
        <title>Genomic Encyclopedia of Type Strains, Phase IV (KMG-IV): sequencing the most valuable type-strain genomes for metagenomic binning, comparative biology and taxonomic classification.</title>
        <authorList>
            <person name="Goeker M."/>
        </authorList>
    </citation>
    <scope>NUCLEOTIDE SEQUENCE [LARGE SCALE GENOMIC DNA]</scope>
    <source>
        <strain evidence="3 4">DSM 44290</strain>
    </source>
</reference>
<feature type="domain" description="DUF7373" evidence="2">
    <location>
        <begin position="256"/>
        <end position="401"/>
    </location>
</feature>
<dbReference type="AlphaFoldDB" id="A0A370I139"/>
<evidence type="ECO:0000313" key="3">
    <source>
        <dbReference type="EMBL" id="RDI64463.1"/>
    </source>
</evidence>
<name>A0A370I139_9NOCA</name>
<feature type="domain" description="DUF7373" evidence="1">
    <location>
        <begin position="52"/>
        <end position="251"/>
    </location>
</feature>
<dbReference type="EMBL" id="QQBC01000008">
    <property type="protein sequence ID" value="RDI64463.1"/>
    <property type="molecule type" value="Genomic_DNA"/>
</dbReference>
<comment type="caution">
    <text evidence="3">The sequence shown here is derived from an EMBL/GenBank/DDBJ whole genome shotgun (WGS) entry which is preliminary data.</text>
</comment>
<dbReference type="RefSeq" id="WP_068006526.1">
    <property type="nucleotide sequence ID" value="NZ_QQBC01000008.1"/>
</dbReference>
<evidence type="ECO:0000259" key="2">
    <source>
        <dbReference type="Pfam" id="PF24092"/>
    </source>
</evidence>
<proteinExistence type="predicted"/>
<organism evidence="3 4">
    <name type="scientific">Nocardia pseudobrasiliensis</name>
    <dbReference type="NCBI Taxonomy" id="45979"/>
    <lineage>
        <taxon>Bacteria</taxon>
        <taxon>Bacillati</taxon>
        <taxon>Actinomycetota</taxon>
        <taxon>Actinomycetes</taxon>
        <taxon>Mycobacteriales</taxon>
        <taxon>Nocardiaceae</taxon>
        <taxon>Nocardia</taxon>
    </lineage>
</organism>